<feature type="transmembrane region" description="Helical" evidence="1">
    <location>
        <begin position="174"/>
        <end position="191"/>
    </location>
</feature>
<feature type="transmembrane region" description="Helical" evidence="1">
    <location>
        <begin position="139"/>
        <end position="162"/>
    </location>
</feature>
<reference evidence="4" key="1">
    <citation type="submission" date="2020-01" db="EMBL/GenBank/DDBJ databases">
        <title>Sphingomonas sp. strain CSW-10.</title>
        <authorList>
            <person name="Chen W.-M."/>
        </authorList>
    </citation>
    <scope>NUCLEOTIDE SEQUENCE [LARGE SCALE GENOMIC DNA]</scope>
    <source>
        <strain evidence="4">CCP-1</strain>
    </source>
</reference>
<keyword evidence="4" id="KW-1185">Reference proteome</keyword>
<keyword evidence="1" id="KW-1133">Transmembrane helix</keyword>
<accession>A0ABW9Y8Y3</accession>
<comment type="caution">
    <text evidence="3">The sequence shown here is derived from an EMBL/GenBank/DDBJ whole genome shotgun (WGS) entry which is preliminary data.</text>
</comment>
<keyword evidence="1" id="KW-0812">Transmembrane</keyword>
<evidence type="ECO:0000256" key="2">
    <source>
        <dbReference type="SAM" id="SignalP"/>
    </source>
</evidence>
<gene>
    <name evidence="3" type="ORF">GU920_11885</name>
</gene>
<feature type="transmembrane region" description="Helical" evidence="1">
    <location>
        <begin position="64"/>
        <end position="88"/>
    </location>
</feature>
<feature type="chain" id="PRO_5045931799" evidence="2">
    <location>
        <begin position="24"/>
        <end position="192"/>
    </location>
</feature>
<evidence type="ECO:0000313" key="3">
    <source>
        <dbReference type="EMBL" id="NBE08240.1"/>
    </source>
</evidence>
<evidence type="ECO:0000313" key="4">
    <source>
        <dbReference type="Proteomes" id="UP001517376"/>
    </source>
</evidence>
<sequence>MRSTPLLSALAALAIAAPSALFAHEGGHASGFAAGLGHPVGGTDHLLAMVAVGLWAAMLGGRAVWALPLAFVGAMLAGGAAGFAGLPLPGVEPMIMASVVLLGVAAALLLRVPVAVAAAGVAAFGLFHGHAHGAEAGQSGFAAYAAGFALATLGLHLAGLALGWALQAPAARRVVRVIGAGVALAGLSLVFG</sequence>
<dbReference type="RefSeq" id="WP_161767217.1">
    <property type="nucleotide sequence ID" value="NZ_JAAATW010000002.1"/>
</dbReference>
<proteinExistence type="predicted"/>
<feature type="signal peptide" evidence="2">
    <location>
        <begin position="1"/>
        <end position="23"/>
    </location>
</feature>
<name>A0ABW9Y8Y3_9RHOB</name>
<keyword evidence="2" id="KW-0732">Signal</keyword>
<evidence type="ECO:0000256" key="1">
    <source>
        <dbReference type="SAM" id="Phobius"/>
    </source>
</evidence>
<dbReference type="EMBL" id="JAAATW010000002">
    <property type="protein sequence ID" value="NBE08240.1"/>
    <property type="molecule type" value="Genomic_DNA"/>
</dbReference>
<dbReference type="Pfam" id="PF04955">
    <property type="entry name" value="HupE_UreJ"/>
    <property type="match status" value="1"/>
</dbReference>
<dbReference type="InterPro" id="IPR007038">
    <property type="entry name" value="HupE_UreJ"/>
</dbReference>
<keyword evidence="1" id="KW-0472">Membrane</keyword>
<organism evidence="3 4">
    <name type="scientific">Paragemmobacter ruber</name>
    <dbReference type="NCBI Taxonomy" id="1985673"/>
    <lineage>
        <taxon>Bacteria</taxon>
        <taxon>Pseudomonadati</taxon>
        <taxon>Pseudomonadota</taxon>
        <taxon>Alphaproteobacteria</taxon>
        <taxon>Rhodobacterales</taxon>
        <taxon>Paracoccaceae</taxon>
        <taxon>Paragemmobacter</taxon>
    </lineage>
</organism>
<feature type="transmembrane region" description="Helical" evidence="1">
    <location>
        <begin position="39"/>
        <end position="57"/>
    </location>
</feature>
<dbReference type="Proteomes" id="UP001517376">
    <property type="component" value="Unassembled WGS sequence"/>
</dbReference>
<protein>
    <submittedName>
        <fullName evidence="3">Urease accessory protein</fullName>
    </submittedName>
</protein>
<feature type="transmembrane region" description="Helical" evidence="1">
    <location>
        <begin position="94"/>
        <end position="127"/>
    </location>
</feature>
<dbReference type="PIRSF" id="PIRSF016919">
    <property type="entry name" value="HupE_UreJ"/>
    <property type="match status" value="1"/>
</dbReference>